<keyword evidence="2" id="KW-1185">Reference proteome</keyword>
<evidence type="ECO:0000313" key="1">
    <source>
        <dbReference type="EMBL" id="RDX97656.1"/>
    </source>
</evidence>
<evidence type="ECO:0000313" key="2">
    <source>
        <dbReference type="Proteomes" id="UP000257109"/>
    </source>
</evidence>
<dbReference type="EMBL" id="QJKJ01003594">
    <property type="protein sequence ID" value="RDX97656.1"/>
    <property type="molecule type" value="Genomic_DNA"/>
</dbReference>
<sequence length="182" mass="21469">MALILSSHQSLDKNLMNHDRLERRYNFKFVTCDSKSLRKNIGGAYNRRKSSYKKSWTNIRALKISRTRALLSRQIRLLIRDLNLLWWIKYQQHRQELQQCVMEEGISTNNSLSAFINDNDIYYDIVGGKNGKENVYGFGGLYITHSTRLRSSLIEMSMVKQLEEMHETIHKLNNELITKKKN</sequence>
<proteinExistence type="predicted"/>
<gene>
    <name evidence="1" type="ORF">CR513_19552</name>
</gene>
<dbReference type="OrthoDB" id="1429956at2759"/>
<dbReference type="Proteomes" id="UP000257109">
    <property type="component" value="Unassembled WGS sequence"/>
</dbReference>
<accession>A0A371H4Q4</accession>
<organism evidence="1 2">
    <name type="scientific">Mucuna pruriens</name>
    <name type="common">Velvet bean</name>
    <name type="synonym">Dolichos pruriens</name>
    <dbReference type="NCBI Taxonomy" id="157652"/>
    <lineage>
        <taxon>Eukaryota</taxon>
        <taxon>Viridiplantae</taxon>
        <taxon>Streptophyta</taxon>
        <taxon>Embryophyta</taxon>
        <taxon>Tracheophyta</taxon>
        <taxon>Spermatophyta</taxon>
        <taxon>Magnoliopsida</taxon>
        <taxon>eudicotyledons</taxon>
        <taxon>Gunneridae</taxon>
        <taxon>Pentapetalae</taxon>
        <taxon>rosids</taxon>
        <taxon>fabids</taxon>
        <taxon>Fabales</taxon>
        <taxon>Fabaceae</taxon>
        <taxon>Papilionoideae</taxon>
        <taxon>50 kb inversion clade</taxon>
        <taxon>NPAAA clade</taxon>
        <taxon>indigoferoid/millettioid clade</taxon>
        <taxon>Phaseoleae</taxon>
        <taxon>Mucuna</taxon>
    </lineage>
</organism>
<comment type="caution">
    <text evidence="1">The sequence shown here is derived from an EMBL/GenBank/DDBJ whole genome shotgun (WGS) entry which is preliminary data.</text>
</comment>
<feature type="non-terminal residue" evidence="1">
    <location>
        <position position="1"/>
    </location>
</feature>
<protein>
    <submittedName>
        <fullName evidence="1">Uncharacterized protein</fullName>
    </submittedName>
</protein>
<name>A0A371H4Q4_MUCPR</name>
<reference evidence="1" key="1">
    <citation type="submission" date="2018-05" db="EMBL/GenBank/DDBJ databases">
        <title>Draft genome of Mucuna pruriens seed.</title>
        <authorList>
            <person name="Nnadi N.E."/>
            <person name="Vos R."/>
            <person name="Hasami M.H."/>
            <person name="Devisetty U.K."/>
            <person name="Aguiy J.C."/>
        </authorList>
    </citation>
    <scope>NUCLEOTIDE SEQUENCE [LARGE SCALE GENOMIC DNA]</scope>
    <source>
        <strain evidence="1">JCA_2017</strain>
    </source>
</reference>
<dbReference type="AlphaFoldDB" id="A0A371H4Q4"/>